<sequence length="589" mass="61865">MHYSTLLLLALYHPLVSSAAAISKRSIAQGWSLQASTCPSGSQSCGAGACCPSSLHCFSAKTAEVASCCTSSSVCVGAVESSPKCADSSWSLWQGLAGNDFCCQVGLIGIYQSTGTVAGSCVASGQAGSATTARLVSAGTGTAATTTTTSTTIGGPTATATMTSTKSTTATATQPSSTKAVFAHYMVGSMTSEEAVIDVRDAMNAGFDGFALNTHTISASDTWNINALNYLFAAASGTSFKLFISFDMSWGLDVTKLADFLAPYANQDAYYKVNGQAFVSTFTGGTISNAQWDSGFIQPLTSTHGIKPFFVPDFDDFSGYPNGVFSAYPILNGVFSWESAWPSPGTAPTNVTSQVDSAALQQAHAAGKAYMMAMSPLQFKYMGSGQNWYRIGEVNLPERMAQALQLQPDFVEIITWNDAGESHYVGDFWQEQIAGSNIGDYANGYDHKGWLQVIAPFIKAYKAGATSLSQIVPPSSKPVGAFWYRTLLTTASCSSSIANYQSARDAINFAVILPSTGYTIEVYSNSKLIGSYVGQKGLNYNSVSGLAVGSGQMIQIVDGSNNIVSSATGTKSVLAQSPNATCNWNYEVL</sequence>
<dbReference type="CDD" id="cd11577">
    <property type="entry name" value="GH71"/>
    <property type="match status" value="1"/>
</dbReference>
<feature type="signal peptide" evidence="1">
    <location>
        <begin position="1"/>
        <end position="21"/>
    </location>
</feature>
<name>A0A1F5LXR4_PENAI</name>
<evidence type="ECO:0008006" key="4">
    <source>
        <dbReference type="Google" id="ProtNLM"/>
    </source>
</evidence>
<accession>A0A1F5LXR4</accession>
<dbReference type="GeneID" id="34571670"/>
<dbReference type="InterPro" id="IPR005197">
    <property type="entry name" value="Glyco_hydro_71"/>
</dbReference>
<dbReference type="OrthoDB" id="3257981at2759"/>
<protein>
    <recommendedName>
        <fullName evidence="4">Glycoside hydrolase family 71 protein</fullName>
    </recommendedName>
</protein>
<keyword evidence="3" id="KW-1185">Reference proteome</keyword>
<keyword evidence="1" id="KW-0732">Signal</keyword>
<dbReference type="EMBL" id="LXJU01000001">
    <property type="protein sequence ID" value="OGE57950.1"/>
    <property type="molecule type" value="Genomic_DNA"/>
</dbReference>
<gene>
    <name evidence="2" type="ORF">PENARI_c001G10307</name>
</gene>
<evidence type="ECO:0000313" key="2">
    <source>
        <dbReference type="EMBL" id="OGE57950.1"/>
    </source>
</evidence>
<reference evidence="2 3" key="1">
    <citation type="journal article" date="2016" name="Sci. Rep.">
        <title>Penicillium arizonense, a new, genome sequenced fungal species, reveals a high chemical diversity in secreted metabolites.</title>
        <authorList>
            <person name="Grijseels S."/>
            <person name="Nielsen J.C."/>
            <person name="Randelovic M."/>
            <person name="Nielsen J."/>
            <person name="Nielsen K.F."/>
            <person name="Workman M."/>
            <person name="Frisvad J.C."/>
        </authorList>
    </citation>
    <scope>NUCLEOTIDE SEQUENCE [LARGE SCALE GENOMIC DNA]</scope>
    <source>
        <strain evidence="2 3">CBS 141311</strain>
    </source>
</reference>
<dbReference type="Proteomes" id="UP000177622">
    <property type="component" value="Unassembled WGS sequence"/>
</dbReference>
<dbReference type="Pfam" id="PF03659">
    <property type="entry name" value="Glyco_hydro_71"/>
    <property type="match status" value="1"/>
</dbReference>
<dbReference type="AlphaFoldDB" id="A0A1F5LXR4"/>
<organism evidence="2 3">
    <name type="scientific">Penicillium arizonense</name>
    <dbReference type="NCBI Taxonomy" id="1835702"/>
    <lineage>
        <taxon>Eukaryota</taxon>
        <taxon>Fungi</taxon>
        <taxon>Dikarya</taxon>
        <taxon>Ascomycota</taxon>
        <taxon>Pezizomycotina</taxon>
        <taxon>Eurotiomycetes</taxon>
        <taxon>Eurotiomycetidae</taxon>
        <taxon>Eurotiales</taxon>
        <taxon>Aspergillaceae</taxon>
        <taxon>Penicillium</taxon>
    </lineage>
</organism>
<dbReference type="Gene3D" id="3.20.20.80">
    <property type="entry name" value="Glycosidases"/>
    <property type="match status" value="1"/>
</dbReference>
<proteinExistence type="predicted"/>
<dbReference type="GO" id="GO:0051118">
    <property type="term" value="F:glucan endo-1,3-alpha-glucosidase activity"/>
    <property type="evidence" value="ECO:0007669"/>
    <property type="project" value="InterPro"/>
</dbReference>
<dbReference type="RefSeq" id="XP_022493373.1">
    <property type="nucleotide sequence ID" value="XM_022626936.1"/>
</dbReference>
<evidence type="ECO:0000256" key="1">
    <source>
        <dbReference type="SAM" id="SignalP"/>
    </source>
</evidence>
<evidence type="ECO:0000313" key="3">
    <source>
        <dbReference type="Proteomes" id="UP000177622"/>
    </source>
</evidence>
<feature type="chain" id="PRO_5009519994" description="Glycoside hydrolase family 71 protein" evidence="1">
    <location>
        <begin position="22"/>
        <end position="589"/>
    </location>
</feature>
<dbReference type="STRING" id="1835702.A0A1F5LXR4"/>
<comment type="caution">
    <text evidence="2">The sequence shown here is derived from an EMBL/GenBank/DDBJ whole genome shotgun (WGS) entry which is preliminary data.</text>
</comment>